<protein>
    <submittedName>
        <fullName evidence="9">Translesion error-prone DNA polymerase V autoproteolytic subunit</fullName>
    </submittedName>
</protein>
<organism evidence="9 10">
    <name type="scientific">Algoriphagus jejuensis</name>
    <dbReference type="NCBI Taxonomy" id="419934"/>
    <lineage>
        <taxon>Bacteria</taxon>
        <taxon>Pseudomonadati</taxon>
        <taxon>Bacteroidota</taxon>
        <taxon>Cytophagia</taxon>
        <taxon>Cytophagales</taxon>
        <taxon>Cyclobacteriaceae</taxon>
        <taxon>Algoriphagus</taxon>
    </lineage>
</organism>
<dbReference type="PRINTS" id="PR00726">
    <property type="entry name" value="LEXASERPTASE"/>
</dbReference>
<dbReference type="PANTHER" id="PTHR33516">
    <property type="entry name" value="LEXA REPRESSOR"/>
    <property type="match status" value="1"/>
</dbReference>
<dbReference type="InterPro" id="IPR036286">
    <property type="entry name" value="LexA/Signal_pep-like_sf"/>
</dbReference>
<proteinExistence type="inferred from homology"/>
<dbReference type="RefSeq" id="WP_343850940.1">
    <property type="nucleotide sequence ID" value="NZ_BAAAFI010000008.1"/>
</dbReference>
<keyword evidence="2" id="KW-0227">DNA damage</keyword>
<name>A0ABN1MZM5_9BACT</name>
<dbReference type="SUPFAM" id="SSF51306">
    <property type="entry name" value="LexA/Signal peptidase"/>
    <property type="match status" value="1"/>
</dbReference>
<keyword evidence="5" id="KW-0234">DNA repair</keyword>
<comment type="similarity">
    <text evidence="1 7">Belongs to the peptidase S24 family.</text>
</comment>
<comment type="caution">
    <text evidence="9">The sequence shown here is derived from an EMBL/GenBank/DDBJ whole genome shotgun (WGS) entry which is preliminary data.</text>
</comment>
<evidence type="ECO:0000256" key="2">
    <source>
        <dbReference type="ARBA" id="ARBA00022763"/>
    </source>
</evidence>
<keyword evidence="3 7" id="KW-0378">Hydrolase</keyword>
<dbReference type="InterPro" id="IPR039418">
    <property type="entry name" value="LexA-like"/>
</dbReference>
<evidence type="ECO:0000256" key="7">
    <source>
        <dbReference type="RuleBase" id="RU003991"/>
    </source>
</evidence>
<evidence type="ECO:0000259" key="8">
    <source>
        <dbReference type="Pfam" id="PF00717"/>
    </source>
</evidence>
<dbReference type="CDD" id="cd06529">
    <property type="entry name" value="S24_LexA-like"/>
    <property type="match status" value="1"/>
</dbReference>
<reference evidence="9 10" key="1">
    <citation type="journal article" date="2019" name="Int. J. Syst. Evol. Microbiol.">
        <title>The Global Catalogue of Microorganisms (GCM) 10K type strain sequencing project: providing services to taxonomists for standard genome sequencing and annotation.</title>
        <authorList>
            <consortium name="The Broad Institute Genomics Platform"/>
            <consortium name="The Broad Institute Genome Sequencing Center for Infectious Disease"/>
            <person name="Wu L."/>
            <person name="Ma J."/>
        </authorList>
    </citation>
    <scope>NUCLEOTIDE SEQUENCE [LARGE SCALE GENOMIC DNA]</scope>
    <source>
        <strain evidence="9 10">JCM 16112</strain>
    </source>
</reference>
<keyword evidence="6" id="KW-0742">SOS response</keyword>
<dbReference type="Pfam" id="PF00717">
    <property type="entry name" value="Peptidase_S24"/>
    <property type="match status" value="1"/>
</dbReference>
<dbReference type="PANTHER" id="PTHR33516:SF2">
    <property type="entry name" value="LEXA REPRESSOR-RELATED"/>
    <property type="match status" value="1"/>
</dbReference>
<evidence type="ECO:0000313" key="10">
    <source>
        <dbReference type="Proteomes" id="UP001500469"/>
    </source>
</evidence>
<evidence type="ECO:0000256" key="6">
    <source>
        <dbReference type="ARBA" id="ARBA00023236"/>
    </source>
</evidence>
<evidence type="ECO:0000256" key="1">
    <source>
        <dbReference type="ARBA" id="ARBA00007484"/>
    </source>
</evidence>
<dbReference type="InterPro" id="IPR015927">
    <property type="entry name" value="Peptidase_S24_S26A/B/C"/>
</dbReference>
<accession>A0ABN1MZM5</accession>
<dbReference type="NCBIfam" id="NF007621">
    <property type="entry name" value="PRK10276.1"/>
    <property type="match status" value="1"/>
</dbReference>
<keyword evidence="4 7" id="KW-0068">Autocatalytic cleavage</keyword>
<dbReference type="InterPro" id="IPR050077">
    <property type="entry name" value="LexA_repressor"/>
</dbReference>
<evidence type="ECO:0000313" key="9">
    <source>
        <dbReference type="EMBL" id="GAA0878988.1"/>
    </source>
</evidence>
<dbReference type="Proteomes" id="UP001500469">
    <property type="component" value="Unassembled WGS sequence"/>
</dbReference>
<gene>
    <name evidence="9" type="primary">umuD</name>
    <name evidence="9" type="ORF">GCM10009119_19560</name>
</gene>
<dbReference type="InterPro" id="IPR006197">
    <property type="entry name" value="Peptidase_S24_LexA"/>
</dbReference>
<evidence type="ECO:0000256" key="3">
    <source>
        <dbReference type="ARBA" id="ARBA00022801"/>
    </source>
</evidence>
<keyword evidence="10" id="KW-1185">Reference proteome</keyword>
<dbReference type="EMBL" id="BAAAFI010000008">
    <property type="protein sequence ID" value="GAA0878988.1"/>
    <property type="molecule type" value="Genomic_DNA"/>
</dbReference>
<feature type="domain" description="Peptidase S24/S26A/S26B/S26C" evidence="8">
    <location>
        <begin position="29"/>
        <end position="141"/>
    </location>
</feature>
<dbReference type="Gene3D" id="2.10.109.10">
    <property type="entry name" value="Umud Fragment, subunit A"/>
    <property type="match status" value="1"/>
</dbReference>
<evidence type="ECO:0000256" key="5">
    <source>
        <dbReference type="ARBA" id="ARBA00023204"/>
    </source>
</evidence>
<sequence length="148" mass="16426">MELHPNPEQTLELFCATVGPALEIPYFSNGISAGFPSPALDFEDLKIDLNKHLIRNPSATFFGRVKGHSLKNAGIENGDLMVIDRSAPPVNNKIAVVFLDGEFTAKRIKKSGAELWLMPENEAYPPIQVKPDNQFLVWGIVTYVIKSF</sequence>
<evidence type="ECO:0000256" key="4">
    <source>
        <dbReference type="ARBA" id="ARBA00022813"/>
    </source>
</evidence>